<gene>
    <name evidence="6" type="ORF">FE782_02320</name>
</gene>
<dbReference type="SMART" id="SM00318">
    <property type="entry name" value="SNc"/>
    <property type="match status" value="1"/>
</dbReference>
<dbReference type="PROSITE" id="PS50830">
    <property type="entry name" value="TNASE_3"/>
    <property type="match status" value="1"/>
</dbReference>
<evidence type="ECO:0000313" key="6">
    <source>
        <dbReference type="EMBL" id="TLS54200.1"/>
    </source>
</evidence>
<dbReference type="SUPFAM" id="SSF50199">
    <property type="entry name" value="Staphylococcal nuclease"/>
    <property type="match status" value="1"/>
</dbReference>
<dbReference type="GO" id="GO:0016787">
    <property type="term" value="F:hydrolase activity"/>
    <property type="evidence" value="ECO:0007669"/>
    <property type="project" value="UniProtKB-KW"/>
</dbReference>
<evidence type="ECO:0000259" key="5">
    <source>
        <dbReference type="PROSITE" id="PS50830"/>
    </source>
</evidence>
<dbReference type="PANTHER" id="PTHR12302:SF3">
    <property type="entry name" value="SERINE_THREONINE-PROTEIN KINASE 31"/>
    <property type="match status" value="1"/>
</dbReference>
<dbReference type="RefSeq" id="WP_138192077.1">
    <property type="nucleotide sequence ID" value="NZ_VCIW01000001.1"/>
</dbReference>
<proteinExistence type="predicted"/>
<dbReference type="InterPro" id="IPR035437">
    <property type="entry name" value="SNase_OB-fold_sf"/>
</dbReference>
<keyword evidence="7" id="KW-1185">Reference proteome</keyword>
<evidence type="ECO:0000256" key="3">
    <source>
        <dbReference type="ARBA" id="ARBA00022801"/>
    </source>
</evidence>
<evidence type="ECO:0000256" key="1">
    <source>
        <dbReference type="ARBA" id="ARBA00022722"/>
    </source>
</evidence>
<evidence type="ECO:0000256" key="4">
    <source>
        <dbReference type="SAM" id="SignalP"/>
    </source>
</evidence>
<keyword evidence="2" id="KW-0255">Endonuclease</keyword>
<dbReference type="Pfam" id="PF00565">
    <property type="entry name" value="SNase"/>
    <property type="match status" value="1"/>
</dbReference>
<dbReference type="AlphaFoldDB" id="A0A5R9GIQ0"/>
<accession>A0A5R9GIQ0</accession>
<dbReference type="EMBL" id="VCIW01000001">
    <property type="protein sequence ID" value="TLS54200.1"/>
    <property type="molecule type" value="Genomic_DNA"/>
</dbReference>
<keyword evidence="4" id="KW-0732">Signal</keyword>
<dbReference type="PANTHER" id="PTHR12302">
    <property type="entry name" value="EBNA2 BINDING PROTEIN P100"/>
    <property type="match status" value="1"/>
</dbReference>
<dbReference type="Gene3D" id="2.40.50.90">
    <property type="match status" value="1"/>
</dbReference>
<dbReference type="PROSITE" id="PS51257">
    <property type="entry name" value="PROKAR_LIPOPROTEIN"/>
    <property type="match status" value="1"/>
</dbReference>
<evidence type="ECO:0000256" key="2">
    <source>
        <dbReference type="ARBA" id="ARBA00022759"/>
    </source>
</evidence>
<protein>
    <submittedName>
        <fullName evidence="6">Nuclease</fullName>
    </submittedName>
</protein>
<keyword evidence="3" id="KW-0378">Hydrolase</keyword>
<name>A0A5R9GIQ0_9BACL</name>
<evidence type="ECO:0000313" key="7">
    <source>
        <dbReference type="Proteomes" id="UP000309676"/>
    </source>
</evidence>
<dbReference type="GO" id="GO:0004519">
    <property type="term" value="F:endonuclease activity"/>
    <property type="evidence" value="ECO:0007669"/>
    <property type="project" value="UniProtKB-KW"/>
</dbReference>
<feature type="domain" description="TNase-like" evidence="5">
    <location>
        <begin position="44"/>
        <end position="171"/>
    </location>
</feature>
<feature type="chain" id="PRO_5039388634" evidence="4">
    <location>
        <begin position="29"/>
        <end position="178"/>
    </location>
</feature>
<keyword evidence="1" id="KW-0540">Nuclease</keyword>
<dbReference type="Proteomes" id="UP000309676">
    <property type="component" value="Unassembled WGS sequence"/>
</dbReference>
<dbReference type="OrthoDB" id="4376109at2"/>
<feature type="signal peptide" evidence="4">
    <location>
        <begin position="1"/>
        <end position="28"/>
    </location>
</feature>
<dbReference type="CDD" id="cd00175">
    <property type="entry name" value="SNc"/>
    <property type="match status" value="1"/>
</dbReference>
<dbReference type="InterPro" id="IPR016071">
    <property type="entry name" value="Staphylococal_nuclease_OB-fold"/>
</dbReference>
<sequence length="178" mass="18981">MGKTFGFWEKGAALAAIAALGLALGGCAEDAGTDAAAERACYPVTRVVDGDTFKIDVGAKRDDTVRMLGIDTPETVKPDSPVEPYGKEASEYAKKLLTGANACLELDAAERDRFDRLLAYVYLEDGTFVNEKLVAEGYATVLTIPPNVRRADALLAAERRAREAGLGLWGLRDASPAQ</sequence>
<reference evidence="6 7" key="1">
    <citation type="submission" date="2019-05" db="EMBL/GenBank/DDBJ databases">
        <authorList>
            <person name="Narsing Rao M.P."/>
            <person name="Li W.J."/>
        </authorList>
    </citation>
    <scope>NUCLEOTIDE SEQUENCE [LARGE SCALE GENOMIC DNA]</scope>
    <source>
        <strain evidence="6 7">SYSU_K30003</strain>
    </source>
</reference>
<comment type="caution">
    <text evidence="6">The sequence shown here is derived from an EMBL/GenBank/DDBJ whole genome shotgun (WGS) entry which is preliminary data.</text>
</comment>
<organism evidence="6 7">
    <name type="scientific">Paenibacillus antri</name>
    <dbReference type="NCBI Taxonomy" id="2582848"/>
    <lineage>
        <taxon>Bacteria</taxon>
        <taxon>Bacillati</taxon>
        <taxon>Bacillota</taxon>
        <taxon>Bacilli</taxon>
        <taxon>Bacillales</taxon>
        <taxon>Paenibacillaceae</taxon>
        <taxon>Paenibacillus</taxon>
    </lineage>
</organism>